<gene>
    <name evidence="1" type="ORF">SDC9_139815</name>
</gene>
<dbReference type="EMBL" id="VSSQ01039589">
    <property type="protein sequence ID" value="MPM92680.1"/>
    <property type="molecule type" value="Genomic_DNA"/>
</dbReference>
<proteinExistence type="predicted"/>
<comment type="caution">
    <text evidence="1">The sequence shown here is derived from an EMBL/GenBank/DDBJ whole genome shotgun (WGS) entry which is preliminary data.</text>
</comment>
<dbReference type="Gene3D" id="3.40.50.300">
    <property type="entry name" value="P-loop containing nucleotide triphosphate hydrolases"/>
    <property type="match status" value="1"/>
</dbReference>
<reference evidence="1" key="1">
    <citation type="submission" date="2019-08" db="EMBL/GenBank/DDBJ databases">
        <authorList>
            <person name="Kucharzyk K."/>
            <person name="Murdoch R.W."/>
            <person name="Higgins S."/>
            <person name="Loffler F."/>
        </authorList>
    </citation>
    <scope>NUCLEOTIDE SEQUENCE</scope>
</reference>
<name>A0A645DT59_9ZZZZ</name>
<accession>A0A645DT59</accession>
<evidence type="ECO:0000313" key="1">
    <source>
        <dbReference type="EMBL" id="MPM92680.1"/>
    </source>
</evidence>
<organism evidence="1">
    <name type="scientific">bioreactor metagenome</name>
    <dbReference type="NCBI Taxonomy" id="1076179"/>
    <lineage>
        <taxon>unclassified sequences</taxon>
        <taxon>metagenomes</taxon>
        <taxon>ecological metagenomes</taxon>
    </lineage>
</organism>
<dbReference type="AlphaFoldDB" id="A0A645DT59"/>
<sequence length="125" mass="14108">MHPFVVNGETKTMVMDNICHLLQNFIRCSAFDNIIFCWVMHEQAIIDDILSRLDSSNCAVQCVSLVCSGEALTRRLQKDIEVGLRASDVIERSLVRLPLYECLNTVKINVSNISPRDAAEIISRL</sequence>
<dbReference type="InterPro" id="IPR027417">
    <property type="entry name" value="P-loop_NTPase"/>
</dbReference>
<protein>
    <submittedName>
        <fullName evidence="1">Uncharacterized protein</fullName>
    </submittedName>
</protein>